<keyword evidence="3 12" id="KW-0418">Kinase</keyword>
<organism evidence="12 13">
    <name type="scientific">Trypanosoma vivax (strain Y486)</name>
    <dbReference type="NCBI Taxonomy" id="1055687"/>
    <lineage>
        <taxon>Eukaryota</taxon>
        <taxon>Discoba</taxon>
        <taxon>Euglenozoa</taxon>
        <taxon>Kinetoplastea</taxon>
        <taxon>Metakinetoplastina</taxon>
        <taxon>Trypanosomatida</taxon>
        <taxon>Trypanosomatidae</taxon>
        <taxon>Trypanosoma</taxon>
        <taxon>Duttonella</taxon>
    </lineage>
</organism>
<comment type="catalytic activity">
    <reaction evidence="9">
        <text>L-tyrosyl-[protein] + ATP = O-phospho-L-tyrosyl-[protein] + ADP + H(+)</text>
        <dbReference type="Rhea" id="RHEA:10596"/>
        <dbReference type="Rhea" id="RHEA-COMP:10136"/>
        <dbReference type="Rhea" id="RHEA-COMP:20101"/>
        <dbReference type="ChEBI" id="CHEBI:15378"/>
        <dbReference type="ChEBI" id="CHEBI:30616"/>
        <dbReference type="ChEBI" id="CHEBI:46858"/>
        <dbReference type="ChEBI" id="CHEBI:61978"/>
        <dbReference type="ChEBI" id="CHEBI:456216"/>
        <dbReference type="EC" id="2.7.12.2"/>
    </reaction>
</comment>
<dbReference type="SMART" id="SM00220">
    <property type="entry name" value="S_TKc"/>
    <property type="match status" value="1"/>
</dbReference>
<evidence type="ECO:0000256" key="6">
    <source>
        <dbReference type="ARBA" id="ARBA00038999"/>
    </source>
</evidence>
<dbReference type="AlphaFoldDB" id="F9WRK9"/>
<dbReference type="GO" id="GO:0005524">
    <property type="term" value="F:ATP binding"/>
    <property type="evidence" value="ECO:0007669"/>
    <property type="project" value="UniProtKB-KW"/>
</dbReference>
<dbReference type="PANTHER" id="PTHR48013:SF9">
    <property type="entry name" value="DUAL SPECIFICITY MITOGEN-ACTIVATED PROTEIN KINASE KINASE 5"/>
    <property type="match status" value="1"/>
</dbReference>
<evidence type="ECO:0000313" key="12">
    <source>
        <dbReference type="EMBL" id="CCD20193.1"/>
    </source>
</evidence>
<name>F9WRK9_TRYVY</name>
<evidence type="ECO:0000313" key="13">
    <source>
        <dbReference type="Proteomes" id="UP000009027"/>
    </source>
</evidence>
<dbReference type="EC" id="2.7.12.2" evidence="6"/>
<dbReference type="Proteomes" id="UP000009027">
    <property type="component" value="Unassembled WGS sequence"/>
</dbReference>
<dbReference type="Pfam" id="PF00069">
    <property type="entry name" value="Pkinase"/>
    <property type="match status" value="1"/>
</dbReference>
<comment type="catalytic activity">
    <reaction evidence="7">
        <text>L-seryl-[protein] + ATP = O-phospho-L-seryl-[protein] + ADP + H(+)</text>
        <dbReference type="Rhea" id="RHEA:17989"/>
        <dbReference type="Rhea" id="RHEA-COMP:9863"/>
        <dbReference type="Rhea" id="RHEA-COMP:11604"/>
        <dbReference type="ChEBI" id="CHEBI:15378"/>
        <dbReference type="ChEBI" id="CHEBI:29999"/>
        <dbReference type="ChEBI" id="CHEBI:30616"/>
        <dbReference type="ChEBI" id="CHEBI:83421"/>
        <dbReference type="ChEBI" id="CHEBI:456216"/>
        <dbReference type="EC" id="2.7.12.2"/>
    </reaction>
</comment>
<protein>
    <recommendedName>
        <fullName evidence="6">mitogen-activated protein kinase kinase</fullName>
        <ecNumber evidence="6">2.7.12.2</ecNumber>
    </recommendedName>
</protein>
<dbReference type="EMBL" id="CAEX01005047">
    <property type="protein sequence ID" value="CCD20193.1"/>
    <property type="molecule type" value="Genomic_DNA"/>
</dbReference>
<dbReference type="Gene3D" id="3.30.200.20">
    <property type="entry name" value="Phosphorylase Kinase, domain 1"/>
    <property type="match status" value="1"/>
</dbReference>
<dbReference type="SUPFAM" id="SSF56112">
    <property type="entry name" value="Protein kinase-like (PK-like)"/>
    <property type="match status" value="1"/>
</dbReference>
<reference evidence="12 13" key="1">
    <citation type="journal article" date="2012" name="Proc. Natl. Acad. Sci. U.S.A.">
        <title>Antigenic diversity is generated by distinct evolutionary mechanisms in African trypanosome species.</title>
        <authorList>
            <person name="Jackson A.P."/>
            <person name="Berry A."/>
            <person name="Aslett M."/>
            <person name="Allison H.C."/>
            <person name="Burton P."/>
            <person name="Vavrova-Anderson J."/>
            <person name="Brown R."/>
            <person name="Browne H."/>
            <person name="Corton N."/>
            <person name="Hauser H."/>
            <person name="Gamble J."/>
            <person name="Gilderthorp R."/>
            <person name="Marcello L."/>
            <person name="McQuillan J."/>
            <person name="Otto T.D."/>
            <person name="Quail M.A."/>
            <person name="Sanders M.J."/>
            <person name="van Tonder A."/>
            <person name="Ginger M.L."/>
            <person name="Field M.C."/>
            <person name="Barry J.D."/>
            <person name="Hertz-Fowler C."/>
            <person name="Berriman M."/>
        </authorList>
    </citation>
    <scope>NUCLEOTIDE SEQUENCE</scope>
    <source>
        <strain evidence="12 13">Y486</strain>
    </source>
</reference>
<evidence type="ECO:0000259" key="11">
    <source>
        <dbReference type="PROSITE" id="PS50011"/>
    </source>
</evidence>
<keyword evidence="1" id="KW-0808">Transferase</keyword>
<keyword evidence="4" id="KW-0067">ATP-binding</keyword>
<evidence type="ECO:0000256" key="1">
    <source>
        <dbReference type="ARBA" id="ARBA00022679"/>
    </source>
</evidence>
<evidence type="ECO:0000256" key="9">
    <source>
        <dbReference type="ARBA" id="ARBA00051693"/>
    </source>
</evidence>
<feature type="non-terminal residue" evidence="12">
    <location>
        <position position="690"/>
    </location>
</feature>
<dbReference type="PROSITE" id="PS00108">
    <property type="entry name" value="PROTEIN_KINASE_ST"/>
    <property type="match status" value="1"/>
</dbReference>
<evidence type="ECO:0000256" key="8">
    <source>
        <dbReference type="ARBA" id="ARBA00049299"/>
    </source>
</evidence>
<evidence type="ECO:0000256" key="7">
    <source>
        <dbReference type="ARBA" id="ARBA00049014"/>
    </source>
</evidence>
<dbReference type="VEuPathDB" id="TriTrypDB:TvY486_0029640"/>
<accession>F9WRK9</accession>
<evidence type="ECO:0000256" key="2">
    <source>
        <dbReference type="ARBA" id="ARBA00022741"/>
    </source>
</evidence>
<evidence type="ECO:0000256" key="10">
    <source>
        <dbReference type="SAM" id="MobiDB-lite"/>
    </source>
</evidence>
<keyword evidence="2" id="KW-0547">Nucleotide-binding</keyword>
<feature type="region of interest" description="Disordered" evidence="10">
    <location>
        <begin position="147"/>
        <end position="170"/>
    </location>
</feature>
<evidence type="ECO:0000256" key="3">
    <source>
        <dbReference type="ARBA" id="ARBA00022777"/>
    </source>
</evidence>
<proteinExistence type="inferred from homology"/>
<dbReference type="Gene3D" id="1.10.510.10">
    <property type="entry name" value="Transferase(Phosphotransferase) domain 1"/>
    <property type="match status" value="1"/>
</dbReference>
<dbReference type="InterPro" id="IPR008271">
    <property type="entry name" value="Ser/Thr_kinase_AS"/>
</dbReference>
<keyword evidence="13" id="KW-1185">Reference proteome</keyword>
<feature type="domain" description="Protein kinase" evidence="11">
    <location>
        <begin position="328"/>
        <end position="675"/>
    </location>
</feature>
<comment type="similarity">
    <text evidence="5">Belongs to the protein kinase superfamily. STE Ser/Thr protein kinase family. MAP kinase kinase subfamily.</text>
</comment>
<evidence type="ECO:0000256" key="5">
    <source>
        <dbReference type="ARBA" id="ARBA00038035"/>
    </source>
</evidence>
<dbReference type="PANTHER" id="PTHR48013">
    <property type="entry name" value="DUAL SPECIFICITY MITOGEN-ACTIVATED PROTEIN KINASE KINASE 5-RELATED"/>
    <property type="match status" value="1"/>
</dbReference>
<gene>
    <name evidence="12" type="ORF">TvY486_0029640</name>
</gene>
<comment type="catalytic activity">
    <reaction evidence="8">
        <text>L-threonyl-[protein] + ATP = O-phospho-L-threonyl-[protein] + ADP + H(+)</text>
        <dbReference type="Rhea" id="RHEA:46608"/>
        <dbReference type="Rhea" id="RHEA-COMP:11060"/>
        <dbReference type="Rhea" id="RHEA-COMP:11605"/>
        <dbReference type="ChEBI" id="CHEBI:15378"/>
        <dbReference type="ChEBI" id="CHEBI:30013"/>
        <dbReference type="ChEBI" id="CHEBI:30616"/>
        <dbReference type="ChEBI" id="CHEBI:61977"/>
        <dbReference type="ChEBI" id="CHEBI:456216"/>
        <dbReference type="EC" id="2.7.12.2"/>
    </reaction>
</comment>
<sequence>MRTRKVRTPPGEFFLDLPLPTGINELHVQQRSEIFVGADDVVVSPMTAVDGPPFPAQFFHVSNTNLFVLMDGLPTFAEGKAAHRKEPQVPHPWAQECDISESTISLTDCTFAKGDATAEPMDAAVRNMKEVMDGHPSALVARDTVSFEAEPNSKPGHLSSSTGETSVMGKPPIASSLVSTLMADAPKQYGAHFPQASDISNCFPGPSVGFPIESGSSATWVHGAGNTGAKLCGFLPQSCIFAHDSVEARPSCATYIPEEAVPVAGVAIGSSQSVKTSTHAGSTSCPSLDGHGRERAAAVPTSGRCNGGKTFPFCQVGRASRSLDLGAMQVLEVVGKGVQGTVHRVMLDDQLYALKCIDVKEVTEASSVVEKQSRERGLVKELNMIRLQRARRCPEYLIQMFSAAATVDSKKQQLHVLMELMSFSVEDAQRMVSRIPSNEMKKKTQSTFSKHLSGPAMVRQQIQNLLRQQSSSCMHVIGRTSYNMAEHWELVIDRQSPMPEIILSMIAADVLRGLRELHEEYAIVHCDIKPANILLDFDMLRFKVADFGCGCQMHRCSGKVRQVFVDLGSKLYKAPERLQDELCDPGAVDGFSEFEFTPAVDVWSLGIMLLELSNGVHPCHPFKSDYWNYGNKLRLPCMVKPSSWSPALYDFTVRCLMRSPEQRWTVNQLLQHPFVLKYDGIPRAKLRSWM</sequence>
<dbReference type="InterPro" id="IPR011009">
    <property type="entry name" value="Kinase-like_dom_sf"/>
</dbReference>
<dbReference type="GO" id="GO:0004708">
    <property type="term" value="F:MAP kinase kinase activity"/>
    <property type="evidence" value="ECO:0007669"/>
    <property type="project" value="UniProtKB-EC"/>
</dbReference>
<evidence type="ECO:0000256" key="4">
    <source>
        <dbReference type="ARBA" id="ARBA00022840"/>
    </source>
</evidence>
<dbReference type="PROSITE" id="PS50011">
    <property type="entry name" value="PROTEIN_KINASE_DOM"/>
    <property type="match status" value="1"/>
</dbReference>
<dbReference type="InterPro" id="IPR000719">
    <property type="entry name" value="Prot_kinase_dom"/>
</dbReference>